<accession>A0A1F7GXE3</accession>
<evidence type="ECO:0000256" key="16">
    <source>
        <dbReference type="RuleBase" id="RU004171"/>
    </source>
</evidence>
<dbReference type="InterPro" id="IPR036291">
    <property type="entry name" value="NAD(P)-bd_dom_sf"/>
</dbReference>
<keyword evidence="7 15" id="KW-0791">Threonine biosynthesis</keyword>
<dbReference type="EC" id="1.1.1.3" evidence="5 15"/>
<evidence type="ECO:0000256" key="8">
    <source>
        <dbReference type="ARBA" id="ARBA00022857"/>
    </source>
</evidence>
<feature type="binding site" evidence="14">
    <location>
        <position position="179"/>
    </location>
    <ligand>
        <name>L-homoserine</name>
        <dbReference type="ChEBI" id="CHEBI:57476"/>
    </ligand>
</feature>
<dbReference type="InterPro" id="IPR022697">
    <property type="entry name" value="HDH_short"/>
</dbReference>
<sequence length="330" mass="37056">MKLHLIHFGPGNVGREFQRQLQQVRSSIRKEYGIDVTLQRIFDKGDKPSEILKVLQNLSGRNVLIDTTAAEEIYAYIYMVLKQGHFAVLSNKKPISLSQGKFDKLYSFHHRSQRLFFETTVGAGLPVISTIQELIHTGDEIQEIQGCFSGTLGYIFSQLDKGKKFSEAVKEAKIKGFTEPDPRDDLSGLDVARKALILNRIIGQKRNLQEIRITPLFTPEMAKLPVDDFLSQLITLDKTYANRLSLLRKQDKTLRYVATITRKKVTVALEEVSTQSDIGSLQGPDNIVVIKTKRYYNNPMVIKGPGAGIQVTAAGVLGDVIKIVKRISKL</sequence>
<comment type="catalytic activity">
    <reaction evidence="11">
        <text>L-homoserine + NADP(+) = L-aspartate 4-semialdehyde + NADPH + H(+)</text>
        <dbReference type="Rhea" id="RHEA:15761"/>
        <dbReference type="ChEBI" id="CHEBI:15378"/>
        <dbReference type="ChEBI" id="CHEBI:57476"/>
        <dbReference type="ChEBI" id="CHEBI:57783"/>
        <dbReference type="ChEBI" id="CHEBI:58349"/>
        <dbReference type="ChEBI" id="CHEBI:537519"/>
        <dbReference type="EC" id="1.1.1.3"/>
    </reaction>
    <physiologicalReaction direction="right-to-left" evidence="11">
        <dbReference type="Rhea" id="RHEA:15763"/>
    </physiologicalReaction>
</comment>
<dbReference type="Proteomes" id="UP000177159">
    <property type="component" value="Unassembled WGS sequence"/>
</dbReference>
<comment type="caution">
    <text evidence="18">The sequence shown here is derived from an EMBL/GenBank/DDBJ whole genome shotgun (WGS) entry which is preliminary data.</text>
</comment>
<evidence type="ECO:0000256" key="15">
    <source>
        <dbReference type="RuleBase" id="RU000579"/>
    </source>
</evidence>
<comment type="cofactor">
    <cofactor evidence="1">
        <name>a metal cation</name>
        <dbReference type="ChEBI" id="CHEBI:25213"/>
    </cofactor>
</comment>
<comment type="pathway">
    <text evidence="2 15">Amino-acid biosynthesis; L-threonine biosynthesis; L-threonine from L-aspartate: step 3/5.</text>
</comment>
<dbReference type="PANTHER" id="PTHR43070">
    <property type="match status" value="1"/>
</dbReference>
<dbReference type="GO" id="GO:0009090">
    <property type="term" value="P:homoserine biosynthetic process"/>
    <property type="evidence" value="ECO:0007669"/>
    <property type="project" value="UniProtKB-ARBA"/>
</dbReference>
<feature type="binding site" evidence="14">
    <location>
        <begin position="9"/>
        <end position="14"/>
    </location>
    <ligand>
        <name>NADP(+)</name>
        <dbReference type="ChEBI" id="CHEBI:58349"/>
    </ligand>
</feature>
<comment type="similarity">
    <text evidence="4 16">Belongs to the homoserine dehydrogenase family.</text>
</comment>
<reference evidence="18 19" key="1">
    <citation type="journal article" date="2016" name="Nat. Commun.">
        <title>Thousands of microbial genomes shed light on interconnected biogeochemical processes in an aquifer system.</title>
        <authorList>
            <person name="Anantharaman K."/>
            <person name="Brown C.T."/>
            <person name="Hug L.A."/>
            <person name="Sharon I."/>
            <person name="Castelle C.J."/>
            <person name="Probst A.J."/>
            <person name="Thomas B.C."/>
            <person name="Singh A."/>
            <person name="Wilkins M.J."/>
            <person name="Karaoz U."/>
            <person name="Brodie E.L."/>
            <person name="Williams K.H."/>
            <person name="Hubbard S.S."/>
            <person name="Banfield J.F."/>
        </authorList>
    </citation>
    <scope>NUCLEOTIDE SEQUENCE [LARGE SCALE GENOMIC DNA]</scope>
</reference>
<protein>
    <recommendedName>
        <fullName evidence="5 15">Homoserine dehydrogenase</fullName>
        <ecNumber evidence="5 15">1.1.1.3</ecNumber>
    </recommendedName>
</protein>
<dbReference type="InterPro" id="IPR001342">
    <property type="entry name" value="HDH_cat"/>
</dbReference>
<evidence type="ECO:0000256" key="9">
    <source>
        <dbReference type="ARBA" id="ARBA00023002"/>
    </source>
</evidence>
<keyword evidence="6 15" id="KW-0028">Amino-acid biosynthesis</keyword>
<dbReference type="GO" id="GO:0004412">
    <property type="term" value="F:homoserine dehydrogenase activity"/>
    <property type="evidence" value="ECO:0007669"/>
    <property type="project" value="UniProtKB-EC"/>
</dbReference>
<keyword evidence="10 15" id="KW-0486">Methionine biosynthesis</keyword>
<keyword evidence="8 14" id="KW-0521">NADP</keyword>
<dbReference type="Pfam" id="PF00742">
    <property type="entry name" value="Homoserine_dh"/>
    <property type="match status" value="1"/>
</dbReference>
<organism evidence="18 19">
    <name type="scientific">Candidatus Roizmanbacteria bacterium RIFCSPHIGHO2_02_FULL_37_24</name>
    <dbReference type="NCBI Taxonomy" id="1802037"/>
    <lineage>
        <taxon>Bacteria</taxon>
        <taxon>Candidatus Roizmaniibacteriota</taxon>
    </lineage>
</organism>
<evidence type="ECO:0000313" key="18">
    <source>
        <dbReference type="EMBL" id="OGK23206.1"/>
    </source>
</evidence>
<dbReference type="PROSITE" id="PS01042">
    <property type="entry name" value="HOMOSER_DHGENASE"/>
    <property type="match status" value="1"/>
</dbReference>
<dbReference type="AlphaFoldDB" id="A0A1F7GXE3"/>
<dbReference type="SUPFAM" id="SSF51735">
    <property type="entry name" value="NAD(P)-binding Rossmann-fold domains"/>
    <property type="match status" value="1"/>
</dbReference>
<dbReference type="Gene3D" id="3.30.360.10">
    <property type="entry name" value="Dihydrodipicolinate Reductase, domain 2"/>
    <property type="match status" value="1"/>
</dbReference>
<dbReference type="PIRSF" id="PIRSF036497">
    <property type="entry name" value="HDH_short"/>
    <property type="match status" value="1"/>
</dbReference>
<dbReference type="InterPro" id="IPR011147">
    <property type="entry name" value="Bifunc_Aspkin/hSer_DH"/>
</dbReference>
<evidence type="ECO:0000256" key="11">
    <source>
        <dbReference type="ARBA" id="ARBA00048841"/>
    </source>
</evidence>
<evidence type="ECO:0000256" key="4">
    <source>
        <dbReference type="ARBA" id="ARBA00006753"/>
    </source>
</evidence>
<evidence type="ECO:0000256" key="13">
    <source>
        <dbReference type="PIRSR" id="PIRSR036497-1"/>
    </source>
</evidence>
<evidence type="ECO:0000256" key="3">
    <source>
        <dbReference type="ARBA" id="ARBA00005062"/>
    </source>
</evidence>
<feature type="active site" description="Proton donor" evidence="13">
    <location>
        <position position="194"/>
    </location>
</feature>
<comment type="catalytic activity">
    <reaction evidence="12">
        <text>L-homoserine + NAD(+) = L-aspartate 4-semialdehyde + NADH + H(+)</text>
        <dbReference type="Rhea" id="RHEA:15757"/>
        <dbReference type="ChEBI" id="CHEBI:15378"/>
        <dbReference type="ChEBI" id="CHEBI:57476"/>
        <dbReference type="ChEBI" id="CHEBI:57540"/>
        <dbReference type="ChEBI" id="CHEBI:57945"/>
        <dbReference type="ChEBI" id="CHEBI:537519"/>
        <dbReference type="EC" id="1.1.1.3"/>
    </reaction>
    <physiologicalReaction direction="right-to-left" evidence="12">
        <dbReference type="Rhea" id="RHEA:15759"/>
    </physiologicalReaction>
</comment>
<evidence type="ECO:0000256" key="12">
    <source>
        <dbReference type="ARBA" id="ARBA00049031"/>
    </source>
</evidence>
<comment type="pathway">
    <text evidence="3 15">Amino-acid biosynthesis; L-methionine biosynthesis via de novo pathway; L-homoserine from L-aspartate: step 3/3.</text>
</comment>
<evidence type="ECO:0000256" key="7">
    <source>
        <dbReference type="ARBA" id="ARBA00022697"/>
    </source>
</evidence>
<evidence type="ECO:0000313" key="19">
    <source>
        <dbReference type="Proteomes" id="UP000177159"/>
    </source>
</evidence>
<feature type="domain" description="Homoserine dehydrogenase catalytic" evidence="17">
    <location>
        <begin position="126"/>
        <end position="321"/>
    </location>
</feature>
<evidence type="ECO:0000256" key="2">
    <source>
        <dbReference type="ARBA" id="ARBA00005056"/>
    </source>
</evidence>
<dbReference type="FunFam" id="3.30.360.10:FF:000006">
    <property type="entry name" value="Bifunctional aspartokinase/homoserine dehydrogenase"/>
    <property type="match status" value="1"/>
</dbReference>
<evidence type="ECO:0000256" key="14">
    <source>
        <dbReference type="PIRSR" id="PIRSR036497-2"/>
    </source>
</evidence>
<gene>
    <name evidence="18" type="ORF">A3C24_00935</name>
</gene>
<dbReference type="UniPathway" id="UPA00050">
    <property type="reaction ID" value="UER00063"/>
</dbReference>
<proteinExistence type="inferred from homology"/>
<dbReference type="GO" id="GO:0009089">
    <property type="term" value="P:lysine biosynthetic process via diaminopimelate"/>
    <property type="evidence" value="ECO:0007669"/>
    <property type="project" value="UniProtKB-ARBA"/>
</dbReference>
<dbReference type="SUPFAM" id="SSF55347">
    <property type="entry name" value="Glyceraldehyde-3-phosphate dehydrogenase-like, C-terminal domain"/>
    <property type="match status" value="1"/>
</dbReference>
<keyword evidence="9 15" id="KW-0560">Oxidoreductase</keyword>
<evidence type="ECO:0000259" key="17">
    <source>
        <dbReference type="Pfam" id="PF00742"/>
    </source>
</evidence>
<dbReference type="EMBL" id="MFZM01000024">
    <property type="protein sequence ID" value="OGK23206.1"/>
    <property type="molecule type" value="Genomic_DNA"/>
</dbReference>
<dbReference type="PANTHER" id="PTHR43070:SF3">
    <property type="entry name" value="HOMOSERINE DEHYDROGENASE"/>
    <property type="match status" value="1"/>
</dbReference>
<feature type="binding site" evidence="14">
    <location>
        <position position="92"/>
    </location>
    <ligand>
        <name>NADPH</name>
        <dbReference type="ChEBI" id="CHEBI:57783"/>
    </ligand>
</feature>
<dbReference type="GO" id="GO:0009086">
    <property type="term" value="P:methionine biosynthetic process"/>
    <property type="evidence" value="ECO:0007669"/>
    <property type="project" value="UniProtKB-KW"/>
</dbReference>
<dbReference type="GO" id="GO:0009088">
    <property type="term" value="P:threonine biosynthetic process"/>
    <property type="evidence" value="ECO:0007669"/>
    <property type="project" value="UniProtKB-UniPathway"/>
</dbReference>
<dbReference type="UniPathway" id="UPA00051">
    <property type="reaction ID" value="UER00465"/>
</dbReference>
<feature type="binding site" evidence="14">
    <location>
        <position position="68"/>
    </location>
    <ligand>
        <name>NADPH</name>
        <dbReference type="ChEBI" id="CHEBI:57783"/>
    </ligand>
</feature>
<name>A0A1F7GXE3_9BACT</name>
<evidence type="ECO:0000256" key="6">
    <source>
        <dbReference type="ARBA" id="ARBA00022605"/>
    </source>
</evidence>
<evidence type="ECO:0000256" key="5">
    <source>
        <dbReference type="ARBA" id="ARBA00013213"/>
    </source>
</evidence>
<dbReference type="Gene3D" id="3.40.50.720">
    <property type="entry name" value="NAD(P)-binding Rossmann-like Domain"/>
    <property type="match status" value="1"/>
</dbReference>
<dbReference type="InterPro" id="IPR019811">
    <property type="entry name" value="HDH_CS"/>
</dbReference>
<evidence type="ECO:0000256" key="1">
    <source>
        <dbReference type="ARBA" id="ARBA00001920"/>
    </source>
</evidence>
<evidence type="ECO:0000256" key="10">
    <source>
        <dbReference type="ARBA" id="ARBA00023167"/>
    </source>
</evidence>